<dbReference type="EMBL" id="QKLU01000002">
    <property type="protein sequence ID" value="PYF75912.1"/>
    <property type="molecule type" value="Genomic_DNA"/>
</dbReference>
<dbReference type="AlphaFoldDB" id="A0A318UHX6"/>
<feature type="transmembrane region" description="Helical" evidence="10">
    <location>
        <begin position="190"/>
        <end position="209"/>
    </location>
</feature>
<sequence length="218" mass="25433">MTPENKSGWLHLTMLLLDIPFYQSILTQFQHTSWLEWTGTISGFICIYLAAKENIWSWPVSIISVLAYSIVFYESKLYGDTVLQFYFLATAIYGWYFWLKKKSTNDKPVESIAAAQWLYIVAGVLVLTILLGLFLKTYTDTDVPYIDGFCTAMSFAAQLMLSRKILQNWILWIIVDLCYVPLYIHKHLSLTAVLYFVLIILAFIGYLDWRKTYREQSH</sequence>
<evidence type="ECO:0000256" key="9">
    <source>
        <dbReference type="ARBA" id="ARBA00023136"/>
    </source>
</evidence>
<dbReference type="Pfam" id="PF04973">
    <property type="entry name" value="NMN_transporter"/>
    <property type="match status" value="1"/>
</dbReference>
<keyword evidence="7 10" id="KW-0812">Transmembrane</keyword>
<evidence type="ECO:0000313" key="11">
    <source>
        <dbReference type="EMBL" id="PYF75912.1"/>
    </source>
</evidence>
<protein>
    <recommendedName>
        <fullName evidence="4">Nicotinamide riboside transporter PnuC</fullName>
    </recommendedName>
</protein>
<proteinExistence type="inferred from homology"/>
<feature type="transmembrane region" description="Helical" evidence="10">
    <location>
        <begin position="111"/>
        <end position="131"/>
    </location>
</feature>
<evidence type="ECO:0000313" key="12">
    <source>
        <dbReference type="Proteomes" id="UP000248198"/>
    </source>
</evidence>
<evidence type="ECO:0000256" key="3">
    <source>
        <dbReference type="ARBA" id="ARBA00006669"/>
    </source>
</evidence>
<comment type="function">
    <text evidence="1">Required for nicotinamide riboside transport across the inner membrane.</text>
</comment>
<accession>A0A318UHX6</accession>
<comment type="caution">
    <text evidence="11">The sequence shown here is derived from an EMBL/GenBank/DDBJ whole genome shotgun (WGS) entry which is preliminary data.</text>
</comment>
<keyword evidence="9 10" id="KW-0472">Membrane</keyword>
<keyword evidence="8 10" id="KW-1133">Transmembrane helix</keyword>
<keyword evidence="12" id="KW-1185">Reference proteome</keyword>
<feature type="transmembrane region" description="Helical" evidence="10">
    <location>
        <begin position="168"/>
        <end position="184"/>
    </location>
</feature>
<feature type="transmembrane region" description="Helical" evidence="10">
    <location>
        <begin position="81"/>
        <end position="99"/>
    </location>
</feature>
<gene>
    <name evidence="11" type="ORF">B0O44_102468</name>
</gene>
<dbReference type="GO" id="GO:0034257">
    <property type="term" value="F:nicotinamide riboside transmembrane transporter activity"/>
    <property type="evidence" value="ECO:0007669"/>
    <property type="project" value="InterPro"/>
</dbReference>
<keyword evidence="5" id="KW-0813">Transport</keyword>
<organism evidence="11 12">
    <name type="scientific">Pedobacter nutrimenti</name>
    <dbReference type="NCBI Taxonomy" id="1241337"/>
    <lineage>
        <taxon>Bacteria</taxon>
        <taxon>Pseudomonadati</taxon>
        <taxon>Bacteroidota</taxon>
        <taxon>Sphingobacteriia</taxon>
        <taxon>Sphingobacteriales</taxon>
        <taxon>Sphingobacteriaceae</taxon>
        <taxon>Pedobacter</taxon>
    </lineage>
</organism>
<dbReference type="PANTHER" id="PTHR36122">
    <property type="entry name" value="NICOTINAMIDE RIBOSIDE TRANSPORTER PNUC"/>
    <property type="match status" value="1"/>
</dbReference>
<dbReference type="PANTHER" id="PTHR36122:SF2">
    <property type="entry name" value="NICOTINAMIDE RIBOSIDE TRANSPORTER PNUC"/>
    <property type="match status" value="1"/>
</dbReference>
<evidence type="ECO:0000256" key="10">
    <source>
        <dbReference type="SAM" id="Phobius"/>
    </source>
</evidence>
<reference evidence="11 12" key="1">
    <citation type="submission" date="2018-06" db="EMBL/GenBank/DDBJ databases">
        <title>Genomic Encyclopedia of Archaeal and Bacterial Type Strains, Phase II (KMG-II): from individual species to whole genera.</title>
        <authorList>
            <person name="Goeker M."/>
        </authorList>
    </citation>
    <scope>NUCLEOTIDE SEQUENCE [LARGE SCALE GENOMIC DNA]</scope>
    <source>
        <strain evidence="11 12">DSM 27372</strain>
    </source>
</reference>
<evidence type="ECO:0000256" key="6">
    <source>
        <dbReference type="ARBA" id="ARBA00022475"/>
    </source>
</evidence>
<evidence type="ECO:0000256" key="7">
    <source>
        <dbReference type="ARBA" id="ARBA00022692"/>
    </source>
</evidence>
<dbReference type="GO" id="GO:0005886">
    <property type="term" value="C:plasma membrane"/>
    <property type="evidence" value="ECO:0007669"/>
    <property type="project" value="UniProtKB-SubCell"/>
</dbReference>
<dbReference type="RefSeq" id="WP_245943614.1">
    <property type="nucleotide sequence ID" value="NZ_QKLU01000002.1"/>
</dbReference>
<evidence type="ECO:0000256" key="4">
    <source>
        <dbReference type="ARBA" id="ARBA00017522"/>
    </source>
</evidence>
<comment type="similarity">
    <text evidence="3">Belongs to the nicotinamide ribonucleoside (NR) uptake permease (TC 4.B.1) family.</text>
</comment>
<evidence type="ECO:0000256" key="5">
    <source>
        <dbReference type="ARBA" id="ARBA00022448"/>
    </source>
</evidence>
<name>A0A318UHX6_9SPHI</name>
<dbReference type="Proteomes" id="UP000248198">
    <property type="component" value="Unassembled WGS sequence"/>
</dbReference>
<evidence type="ECO:0000256" key="8">
    <source>
        <dbReference type="ARBA" id="ARBA00022989"/>
    </source>
</evidence>
<dbReference type="InterPro" id="IPR006419">
    <property type="entry name" value="NMN_transpt_PnuC"/>
</dbReference>
<evidence type="ECO:0000256" key="2">
    <source>
        <dbReference type="ARBA" id="ARBA00004651"/>
    </source>
</evidence>
<keyword evidence="6" id="KW-1003">Cell membrane</keyword>
<feature type="transmembrane region" description="Helical" evidence="10">
    <location>
        <begin position="58"/>
        <end position="75"/>
    </location>
</feature>
<dbReference type="NCBIfam" id="TIGR01528">
    <property type="entry name" value="NMN_trans_PnuC"/>
    <property type="match status" value="1"/>
</dbReference>
<evidence type="ECO:0000256" key="1">
    <source>
        <dbReference type="ARBA" id="ARBA00002672"/>
    </source>
</evidence>
<comment type="subcellular location">
    <subcellularLocation>
        <location evidence="2">Cell membrane</location>
        <topology evidence="2">Multi-pass membrane protein</topology>
    </subcellularLocation>
</comment>